<dbReference type="Gene3D" id="3.60.40.10">
    <property type="entry name" value="PPM-type phosphatase domain"/>
    <property type="match status" value="1"/>
</dbReference>
<accession>A0ABW3G167</accession>
<evidence type="ECO:0000313" key="4">
    <source>
        <dbReference type="Proteomes" id="UP001597018"/>
    </source>
</evidence>
<dbReference type="InterPro" id="IPR001932">
    <property type="entry name" value="PPM-type_phosphatase-like_dom"/>
</dbReference>
<dbReference type="Proteomes" id="UP001597018">
    <property type="component" value="Unassembled WGS sequence"/>
</dbReference>
<dbReference type="Pfam" id="PF13672">
    <property type="entry name" value="PP2C_2"/>
    <property type="match status" value="1"/>
</dbReference>
<reference evidence="4" key="1">
    <citation type="journal article" date="2019" name="Int. J. Syst. Evol. Microbiol.">
        <title>The Global Catalogue of Microorganisms (GCM) 10K type strain sequencing project: providing services to taxonomists for standard genome sequencing and annotation.</title>
        <authorList>
            <consortium name="The Broad Institute Genomics Platform"/>
            <consortium name="The Broad Institute Genome Sequencing Center for Infectious Disease"/>
            <person name="Wu L."/>
            <person name="Ma J."/>
        </authorList>
    </citation>
    <scope>NUCLEOTIDE SEQUENCE [LARGE SCALE GENOMIC DNA]</scope>
    <source>
        <strain evidence="4">CCUG 56401</strain>
    </source>
</reference>
<evidence type="ECO:0000313" key="3">
    <source>
        <dbReference type="EMBL" id="MFD0922422.1"/>
    </source>
</evidence>
<name>A0ABW3G167_9PSEU</name>
<feature type="domain" description="PPM-type phosphatase" evidence="2">
    <location>
        <begin position="22"/>
        <end position="208"/>
    </location>
</feature>
<gene>
    <name evidence="3" type="ORF">ACFQ16_21975</name>
</gene>
<organism evidence="3 4">
    <name type="scientific">Saccharopolyspora rosea</name>
    <dbReference type="NCBI Taxonomy" id="524884"/>
    <lineage>
        <taxon>Bacteria</taxon>
        <taxon>Bacillati</taxon>
        <taxon>Actinomycetota</taxon>
        <taxon>Actinomycetes</taxon>
        <taxon>Pseudonocardiales</taxon>
        <taxon>Pseudonocardiaceae</taxon>
        <taxon>Saccharopolyspora</taxon>
    </lineage>
</organism>
<dbReference type="InterPro" id="IPR036457">
    <property type="entry name" value="PPM-type-like_dom_sf"/>
</dbReference>
<proteinExistence type="predicted"/>
<keyword evidence="4" id="KW-1185">Reference proteome</keyword>
<feature type="region of interest" description="Disordered" evidence="1">
    <location>
        <begin position="229"/>
        <end position="250"/>
    </location>
</feature>
<evidence type="ECO:0000256" key="1">
    <source>
        <dbReference type="SAM" id="MobiDB-lite"/>
    </source>
</evidence>
<comment type="caution">
    <text evidence="3">The sequence shown here is derived from an EMBL/GenBank/DDBJ whole genome shotgun (WGS) entry which is preliminary data.</text>
</comment>
<evidence type="ECO:0000259" key="2">
    <source>
        <dbReference type="Pfam" id="PF13672"/>
    </source>
</evidence>
<sequence>MQVSYASIPTPGRTNEDCVVAGPRWVAVLDGATAPSGVDSGCAHDVPWLVRHLAAALAKNLTASDGPLPDLLADAISETCAAHAATCDLTNPSSPSATVSVLRENGTVVEHLVLADSPIVLDIGGDVVAIVDDRLDHLPGYTVDEVRRHRNAPGGFWVASTVPEAAHRALHGTHPTADVRRAAVLTDGASRYVDRFALADWRGLLDLLQRHGPAELLTRVRAAEAIETPDQRRRHRGKPHDDATAALVVW</sequence>
<protein>
    <submittedName>
        <fullName evidence="3">Protein phosphatase 2C domain-containing protein</fullName>
    </submittedName>
</protein>
<dbReference type="EMBL" id="JBHTIW010000021">
    <property type="protein sequence ID" value="MFD0922422.1"/>
    <property type="molecule type" value="Genomic_DNA"/>
</dbReference>
<dbReference type="SUPFAM" id="SSF81606">
    <property type="entry name" value="PP2C-like"/>
    <property type="match status" value="1"/>
</dbReference>
<dbReference type="RefSeq" id="WP_345600725.1">
    <property type="nucleotide sequence ID" value="NZ_BAABLT010000016.1"/>
</dbReference>